<feature type="compositionally biased region" description="Low complexity" evidence="1">
    <location>
        <begin position="30"/>
        <end position="43"/>
    </location>
</feature>
<sequence>MSKAGAAPPPRTAPPPATKEKGVRNRSKMSGNGRRAASGSSKSLRAKEEEYRRMNAELEAKTAELVKEAEHLVKGNMSLLCDLESSVEHSTSPVRSSTAADHASSFSLPSSPPPPPSTSPPSLPTHTTDTNKPMAVAKKKTTKPKKTAKSLPSEVAVTTDSGTAADLNNVVLRMERELDGVEWNRDAGNGGIDVVPEAADDMGPEALTRFLKAKLRVMQEEIDRLCQELTAKDKRLAEKETAAKSLSEENNKLLRTQRTLQPELEKQRSVADALRQKCGGLETQLATLRKEIDVMKGGEKKARSQQGAIEVRLNRALEDVERQKTELASLRARSQDSSRAERSKVEELTSENKQLLRQRNELMTAFKKQLRLIDILKRQKMHIEAAKLLSFTEEEFVKALDWQTTT</sequence>
<dbReference type="EMBL" id="CASHTH010004364">
    <property type="protein sequence ID" value="CAI8056496.1"/>
    <property type="molecule type" value="Genomic_DNA"/>
</dbReference>
<accession>A0AA35U0Q1</accession>
<evidence type="ECO:0000256" key="1">
    <source>
        <dbReference type="SAM" id="MobiDB-lite"/>
    </source>
</evidence>
<dbReference type="PANTHER" id="PTHR23313:SF0">
    <property type="entry name" value="TESTIS-EXPRESSED PROTEIN 9"/>
    <property type="match status" value="1"/>
</dbReference>
<dbReference type="Proteomes" id="UP001174909">
    <property type="component" value="Unassembled WGS sequence"/>
</dbReference>
<feature type="compositionally biased region" description="Pro residues" evidence="1">
    <location>
        <begin position="7"/>
        <end position="17"/>
    </location>
</feature>
<proteinExistence type="predicted"/>
<feature type="compositionally biased region" description="Basic and acidic residues" evidence="1">
    <location>
        <begin position="241"/>
        <end position="252"/>
    </location>
</feature>
<feature type="region of interest" description="Disordered" evidence="1">
    <location>
        <begin position="1"/>
        <end position="52"/>
    </location>
</feature>
<dbReference type="AlphaFoldDB" id="A0AA35U0Q1"/>
<keyword evidence="3" id="KW-1185">Reference proteome</keyword>
<feature type="region of interest" description="Disordered" evidence="1">
    <location>
        <begin position="241"/>
        <end position="261"/>
    </location>
</feature>
<feature type="compositionally biased region" description="Pro residues" evidence="1">
    <location>
        <begin position="110"/>
        <end position="123"/>
    </location>
</feature>
<reference evidence="2" key="1">
    <citation type="submission" date="2023-03" db="EMBL/GenBank/DDBJ databases">
        <authorList>
            <person name="Steffen K."/>
            <person name="Cardenas P."/>
        </authorList>
    </citation>
    <scope>NUCLEOTIDE SEQUENCE</scope>
</reference>
<organism evidence="2 3">
    <name type="scientific">Geodia barretti</name>
    <name type="common">Barrett's horny sponge</name>
    <dbReference type="NCBI Taxonomy" id="519541"/>
    <lineage>
        <taxon>Eukaryota</taxon>
        <taxon>Metazoa</taxon>
        <taxon>Porifera</taxon>
        <taxon>Demospongiae</taxon>
        <taxon>Heteroscleromorpha</taxon>
        <taxon>Tetractinellida</taxon>
        <taxon>Astrophorina</taxon>
        <taxon>Geodiidae</taxon>
        <taxon>Geodia</taxon>
    </lineage>
</organism>
<feature type="compositionally biased region" description="Basic and acidic residues" evidence="1">
    <location>
        <begin position="333"/>
        <end position="347"/>
    </location>
</feature>
<feature type="region of interest" description="Disordered" evidence="1">
    <location>
        <begin position="84"/>
        <end position="158"/>
    </location>
</feature>
<dbReference type="PANTHER" id="PTHR23313">
    <property type="entry name" value="TSEC1-RELATED"/>
    <property type="match status" value="1"/>
</dbReference>
<gene>
    <name evidence="2" type="ORF">GBAR_LOCUS30792</name>
</gene>
<feature type="compositionally biased region" description="Basic residues" evidence="1">
    <location>
        <begin position="137"/>
        <end position="148"/>
    </location>
</feature>
<name>A0AA35U0Q1_GEOBA</name>
<evidence type="ECO:0000313" key="3">
    <source>
        <dbReference type="Proteomes" id="UP001174909"/>
    </source>
</evidence>
<feature type="region of interest" description="Disordered" evidence="1">
    <location>
        <begin position="328"/>
        <end position="351"/>
    </location>
</feature>
<dbReference type="Gene3D" id="1.10.287.1490">
    <property type="match status" value="1"/>
</dbReference>
<feature type="compositionally biased region" description="Polar residues" evidence="1">
    <location>
        <begin position="88"/>
        <end position="99"/>
    </location>
</feature>
<protein>
    <submittedName>
        <fullName evidence="2">Testis-expressed protein 9</fullName>
    </submittedName>
</protein>
<evidence type="ECO:0000313" key="2">
    <source>
        <dbReference type="EMBL" id="CAI8056496.1"/>
    </source>
</evidence>
<comment type="caution">
    <text evidence="2">The sequence shown here is derived from an EMBL/GenBank/DDBJ whole genome shotgun (WGS) entry which is preliminary data.</text>
</comment>